<dbReference type="Proteomes" id="UP001148629">
    <property type="component" value="Unassembled WGS sequence"/>
</dbReference>
<protein>
    <submittedName>
        <fullName evidence="1">Uncharacterized protein</fullName>
    </submittedName>
</protein>
<gene>
    <name evidence="1" type="ORF">NM208_g11612</name>
</gene>
<comment type="caution">
    <text evidence="1">The sequence shown here is derived from an EMBL/GenBank/DDBJ whole genome shotgun (WGS) entry which is preliminary data.</text>
</comment>
<sequence length="452" mass="50965">MSHITLAQQGLAAAEARDWDLAIRKLSIALETSKNPLWLIARSKAFINKTRFQEALEDADSAWHSAYERNKRPLLVEAHYRRAVAYFRLKQYANADACCVWAMRLVKGFPAVEKEDPVKLRTDENGFYSATLEEAQQEANTDEINKTERKDAIAVGDKGPAQAKEWRTASTLRMQILFAMNKLEKDDEARKLTTSQKPELNKPRPTIEELHAQRRLEVFAKTTLDVQEFQSNANMSVSIFTKGVDKEKLKVEYKPFSVHLDSVIYPNGDMEPYTLDLWGEIDPSESKHTVTPNKVELSLKKKVPGKWKQLKAEPKEEPKAVEDAAAAEEAEKLKILKDARKKAMDAADKPAEDKGKAVATEAPKPAAHTYPTSSRTGPKNWDNLGDDESDDDKEDVNGFFKKLYKGASPEQQRAMMKSFTESNGTSLSTDWGDVKDRHVDTVPPDGVEAKKW</sequence>
<evidence type="ECO:0000313" key="2">
    <source>
        <dbReference type="Proteomes" id="UP001148629"/>
    </source>
</evidence>
<proteinExistence type="predicted"/>
<name>A0ACC1RUJ6_9HYPO</name>
<evidence type="ECO:0000313" key="1">
    <source>
        <dbReference type="EMBL" id="KAJ3525507.1"/>
    </source>
</evidence>
<keyword evidence="2" id="KW-1185">Reference proteome</keyword>
<organism evidence="1 2">
    <name type="scientific">Fusarium decemcellulare</name>
    <dbReference type="NCBI Taxonomy" id="57161"/>
    <lineage>
        <taxon>Eukaryota</taxon>
        <taxon>Fungi</taxon>
        <taxon>Dikarya</taxon>
        <taxon>Ascomycota</taxon>
        <taxon>Pezizomycotina</taxon>
        <taxon>Sordariomycetes</taxon>
        <taxon>Hypocreomycetidae</taxon>
        <taxon>Hypocreales</taxon>
        <taxon>Nectriaceae</taxon>
        <taxon>Fusarium</taxon>
        <taxon>Fusarium decemcellulare species complex</taxon>
    </lineage>
</organism>
<dbReference type="EMBL" id="JANRMS010001898">
    <property type="protein sequence ID" value="KAJ3525507.1"/>
    <property type="molecule type" value="Genomic_DNA"/>
</dbReference>
<reference evidence="1" key="1">
    <citation type="submission" date="2022-08" db="EMBL/GenBank/DDBJ databases">
        <title>Genome Sequence of Fusarium decemcellulare.</title>
        <authorList>
            <person name="Buettner E."/>
        </authorList>
    </citation>
    <scope>NUCLEOTIDE SEQUENCE</scope>
    <source>
        <strain evidence="1">Babe19</strain>
    </source>
</reference>
<accession>A0ACC1RUJ6</accession>